<dbReference type="SMART" id="SM00822">
    <property type="entry name" value="PKS_KR"/>
    <property type="match status" value="1"/>
</dbReference>
<dbReference type="Gene3D" id="3.40.50.720">
    <property type="entry name" value="NAD(P)-binding Rossmann-like Domain"/>
    <property type="match status" value="1"/>
</dbReference>
<evidence type="ECO:0000259" key="5">
    <source>
        <dbReference type="SMART" id="SM00822"/>
    </source>
</evidence>
<keyword evidence="7" id="KW-1185">Reference proteome</keyword>
<organism evidence="6 7">
    <name type="scientific">Streptomyces violaceusniger</name>
    <dbReference type="NCBI Taxonomy" id="68280"/>
    <lineage>
        <taxon>Bacteria</taxon>
        <taxon>Bacillati</taxon>
        <taxon>Actinomycetota</taxon>
        <taxon>Actinomycetes</taxon>
        <taxon>Kitasatosporales</taxon>
        <taxon>Streptomycetaceae</taxon>
        <taxon>Streptomyces</taxon>
        <taxon>Streptomyces violaceusniger group</taxon>
    </lineage>
</organism>
<dbReference type="CDD" id="cd05233">
    <property type="entry name" value="SDR_c"/>
    <property type="match status" value="1"/>
</dbReference>
<reference evidence="6 7" key="1">
    <citation type="journal article" date="2020" name="Int. J. Syst. Evol. Microbiol.">
        <title>Reclassification of Streptomyces castelarensis and Streptomyces sporoclivatus as later heterotypic synonyms of Streptomyces antimycoticus.</title>
        <authorList>
            <person name="Komaki H."/>
            <person name="Tamura T."/>
        </authorList>
    </citation>
    <scope>NUCLEOTIDE SEQUENCE [LARGE SCALE GENOMIC DNA]</scope>
    <source>
        <strain evidence="6 7">NBRC 13459</strain>
    </source>
</reference>
<evidence type="ECO:0000256" key="2">
    <source>
        <dbReference type="ARBA" id="ARBA00022857"/>
    </source>
</evidence>
<dbReference type="Proteomes" id="UP000301309">
    <property type="component" value="Unassembled WGS sequence"/>
</dbReference>
<feature type="region of interest" description="Disordered" evidence="4">
    <location>
        <begin position="203"/>
        <end position="249"/>
    </location>
</feature>
<keyword evidence="2" id="KW-0521">NADP</keyword>
<feature type="domain" description="Ketoreductase" evidence="5">
    <location>
        <begin position="19"/>
        <end position="198"/>
    </location>
</feature>
<accession>A0A4D4LHJ2</accession>
<sequence length="301" mass="31447">MSEGREGPGPGERSGVDGKRVLVTGGSRGLGEQIVRLLAAGGARLATCARTPEHLRSLTASLSAEGYGEPFTRALDVTEPELLERFVDAAAERFSGLDGVVACAGGARGRGIEDAGPQDWSLTWEMNVGHTARLVKAAVPHLRRAGGGSVVVIASISGWKPGPQAQYGAAKAAQIHLAASLARELGPDGIRVNAVSPGSMLIPGSGGTGCAPKSPRRTPGSRPSCRAVNWSPRGRSPRSWRSCSRTPRAGSPVRICPWTEPRTPPRREAIERLCHIPGRACGVWHAPPATAGRCPLIRPGI</sequence>
<name>A0A4D4LHJ2_STRVO</name>
<dbReference type="InterPro" id="IPR036291">
    <property type="entry name" value="NAD(P)-bd_dom_sf"/>
</dbReference>
<dbReference type="Pfam" id="PF00106">
    <property type="entry name" value="adh_short"/>
    <property type="match status" value="1"/>
</dbReference>
<dbReference type="PANTHER" id="PTHR43618">
    <property type="entry name" value="7-ALPHA-HYDROXYSTEROID DEHYDROGENASE"/>
    <property type="match status" value="1"/>
</dbReference>
<evidence type="ECO:0000313" key="6">
    <source>
        <dbReference type="EMBL" id="GDY58620.1"/>
    </source>
</evidence>
<dbReference type="PRINTS" id="PR00081">
    <property type="entry name" value="GDHRDH"/>
</dbReference>
<comment type="similarity">
    <text evidence="1">Belongs to the short-chain dehydrogenases/reductases (SDR) family.</text>
</comment>
<gene>
    <name evidence="6" type="ORF">SVIO_092430</name>
</gene>
<dbReference type="InterPro" id="IPR057326">
    <property type="entry name" value="KR_dom"/>
</dbReference>
<evidence type="ECO:0000256" key="3">
    <source>
        <dbReference type="ARBA" id="ARBA00023002"/>
    </source>
</evidence>
<dbReference type="AlphaFoldDB" id="A0A4D4LHJ2"/>
<evidence type="ECO:0000256" key="1">
    <source>
        <dbReference type="ARBA" id="ARBA00006484"/>
    </source>
</evidence>
<dbReference type="InterPro" id="IPR002347">
    <property type="entry name" value="SDR_fam"/>
</dbReference>
<dbReference type="SUPFAM" id="SSF51735">
    <property type="entry name" value="NAD(P)-binding Rossmann-fold domains"/>
    <property type="match status" value="1"/>
</dbReference>
<protein>
    <recommendedName>
        <fullName evidence="5">Ketoreductase domain-containing protein</fullName>
    </recommendedName>
</protein>
<dbReference type="InterPro" id="IPR052178">
    <property type="entry name" value="Sec_Metab_Biosynth_SDR"/>
</dbReference>
<evidence type="ECO:0000313" key="7">
    <source>
        <dbReference type="Proteomes" id="UP000301309"/>
    </source>
</evidence>
<comment type="caution">
    <text evidence="6">The sequence shown here is derived from an EMBL/GenBank/DDBJ whole genome shotgun (WGS) entry which is preliminary data.</text>
</comment>
<dbReference type="GO" id="GO:0016491">
    <property type="term" value="F:oxidoreductase activity"/>
    <property type="evidence" value="ECO:0007669"/>
    <property type="project" value="UniProtKB-KW"/>
</dbReference>
<evidence type="ECO:0000256" key="4">
    <source>
        <dbReference type="SAM" id="MobiDB-lite"/>
    </source>
</evidence>
<keyword evidence="3" id="KW-0560">Oxidoreductase</keyword>
<proteinExistence type="inferred from homology"/>
<dbReference type="EMBL" id="BJHW01000002">
    <property type="protein sequence ID" value="GDY58620.1"/>
    <property type="molecule type" value="Genomic_DNA"/>
</dbReference>
<feature type="compositionally biased region" description="Low complexity" evidence="4">
    <location>
        <begin position="231"/>
        <end position="248"/>
    </location>
</feature>
<feature type="region of interest" description="Disordered" evidence="4">
    <location>
        <begin position="1"/>
        <end position="24"/>
    </location>
</feature>
<dbReference type="PANTHER" id="PTHR43618:SF8">
    <property type="entry name" value="7ALPHA-HYDROXYSTEROID DEHYDROGENASE"/>
    <property type="match status" value="1"/>
</dbReference>